<keyword evidence="2" id="KW-0812">Transmembrane</keyword>
<evidence type="ECO:0000313" key="5">
    <source>
        <dbReference type="EMBL" id="CAF3534271.1"/>
    </source>
</evidence>
<gene>
    <name evidence="4" type="ORF">GPM918_LOCUS1544</name>
    <name evidence="3" type="ORF">OVA965_LOCUS2238</name>
    <name evidence="6" type="ORF">SRO942_LOCUS1544</name>
    <name evidence="5" type="ORF">TMI583_LOCUS2238</name>
</gene>
<evidence type="ECO:0000256" key="2">
    <source>
        <dbReference type="SAM" id="Phobius"/>
    </source>
</evidence>
<keyword evidence="2" id="KW-1133">Transmembrane helix</keyword>
<sequence>MSRDSQHSLVWYLSTQQNEEKTSRNSLVVAEITAMINDDELMHPFWLGLLFLFIILAVLSVLCLIRKKFGSRMMSFYQNLTSSKKPPKSPKLLTLMRSLQLAKSNELQTPITKEDLCEKTTVNDNVAPREAIKDVNAQRTAEAARKLYASLRNNSNYKGSSSVESYSEQTSRSDYSRQDRKLRLFRQPKFFDTLTSDGPMIF</sequence>
<dbReference type="EMBL" id="CAJNOK010000464">
    <property type="protein sequence ID" value="CAF0755100.1"/>
    <property type="molecule type" value="Genomic_DNA"/>
</dbReference>
<dbReference type="Proteomes" id="UP000663829">
    <property type="component" value="Unassembled WGS sequence"/>
</dbReference>
<dbReference type="EMBL" id="CAJOBA010000464">
    <property type="protein sequence ID" value="CAF3534271.1"/>
    <property type="molecule type" value="Genomic_DNA"/>
</dbReference>
<organism evidence="4 7">
    <name type="scientific">Didymodactylos carnosus</name>
    <dbReference type="NCBI Taxonomy" id="1234261"/>
    <lineage>
        <taxon>Eukaryota</taxon>
        <taxon>Metazoa</taxon>
        <taxon>Spiralia</taxon>
        <taxon>Gnathifera</taxon>
        <taxon>Rotifera</taxon>
        <taxon>Eurotatoria</taxon>
        <taxon>Bdelloidea</taxon>
        <taxon>Philodinida</taxon>
        <taxon>Philodinidae</taxon>
        <taxon>Didymodactylos</taxon>
    </lineage>
</organism>
<proteinExistence type="predicted"/>
<name>A0A813Q8P2_9BILA</name>
<evidence type="ECO:0000313" key="4">
    <source>
        <dbReference type="EMBL" id="CAF0763940.1"/>
    </source>
</evidence>
<accession>A0A813Q8P2</accession>
<comment type="caution">
    <text evidence="4">The sequence shown here is derived from an EMBL/GenBank/DDBJ whole genome shotgun (WGS) entry which is preliminary data.</text>
</comment>
<dbReference type="EMBL" id="CAJOBC010000145">
    <property type="protein sequence ID" value="CAF3545090.1"/>
    <property type="molecule type" value="Genomic_DNA"/>
</dbReference>
<feature type="compositionally biased region" description="Low complexity" evidence="1">
    <location>
        <begin position="156"/>
        <end position="173"/>
    </location>
</feature>
<dbReference type="AlphaFoldDB" id="A0A813Q8P2"/>
<dbReference type="Proteomes" id="UP000681722">
    <property type="component" value="Unassembled WGS sequence"/>
</dbReference>
<evidence type="ECO:0000313" key="3">
    <source>
        <dbReference type="EMBL" id="CAF0755100.1"/>
    </source>
</evidence>
<evidence type="ECO:0000256" key="1">
    <source>
        <dbReference type="SAM" id="MobiDB-lite"/>
    </source>
</evidence>
<dbReference type="EMBL" id="CAJNOQ010000145">
    <property type="protein sequence ID" value="CAF0763940.1"/>
    <property type="molecule type" value="Genomic_DNA"/>
</dbReference>
<evidence type="ECO:0000313" key="6">
    <source>
        <dbReference type="EMBL" id="CAF3545090.1"/>
    </source>
</evidence>
<reference evidence="4" key="1">
    <citation type="submission" date="2021-02" db="EMBL/GenBank/DDBJ databases">
        <authorList>
            <person name="Nowell W R."/>
        </authorList>
    </citation>
    <scope>NUCLEOTIDE SEQUENCE</scope>
</reference>
<evidence type="ECO:0000313" key="7">
    <source>
        <dbReference type="Proteomes" id="UP000663829"/>
    </source>
</evidence>
<feature type="region of interest" description="Disordered" evidence="1">
    <location>
        <begin position="156"/>
        <end position="179"/>
    </location>
</feature>
<dbReference type="Proteomes" id="UP000682733">
    <property type="component" value="Unassembled WGS sequence"/>
</dbReference>
<protein>
    <submittedName>
        <fullName evidence="4">Uncharacterized protein</fullName>
    </submittedName>
</protein>
<dbReference type="Proteomes" id="UP000677228">
    <property type="component" value="Unassembled WGS sequence"/>
</dbReference>
<feature type="transmembrane region" description="Helical" evidence="2">
    <location>
        <begin position="45"/>
        <end position="65"/>
    </location>
</feature>
<keyword evidence="7" id="KW-1185">Reference proteome</keyword>
<keyword evidence="2" id="KW-0472">Membrane</keyword>